<feature type="transmembrane region" description="Helical" evidence="1">
    <location>
        <begin position="443"/>
        <end position="462"/>
    </location>
</feature>
<evidence type="ECO:0000256" key="1">
    <source>
        <dbReference type="SAM" id="Phobius"/>
    </source>
</evidence>
<reference evidence="2" key="1">
    <citation type="submission" date="2020-02" db="EMBL/GenBank/DDBJ databases">
        <authorList>
            <person name="Meier V. D."/>
        </authorList>
    </citation>
    <scope>NUCLEOTIDE SEQUENCE</scope>
    <source>
        <strain evidence="2">AVDCRST_MAG93</strain>
    </source>
</reference>
<protein>
    <recommendedName>
        <fullName evidence="3">ABC3 transporter permease protein domain-containing protein</fullName>
    </recommendedName>
</protein>
<dbReference type="AlphaFoldDB" id="A0A6J4L1V8"/>
<evidence type="ECO:0000313" key="2">
    <source>
        <dbReference type="EMBL" id="CAA9320900.1"/>
    </source>
</evidence>
<feature type="transmembrane region" description="Helical" evidence="1">
    <location>
        <begin position="474"/>
        <end position="499"/>
    </location>
</feature>
<keyword evidence="1" id="KW-0812">Transmembrane</keyword>
<proteinExistence type="predicted"/>
<gene>
    <name evidence="2" type="ORF">AVDCRST_MAG93-5734</name>
</gene>
<feature type="transmembrane region" description="Helical" evidence="1">
    <location>
        <begin position="397"/>
        <end position="417"/>
    </location>
</feature>
<evidence type="ECO:0008006" key="3">
    <source>
        <dbReference type="Google" id="ProtNLM"/>
    </source>
</evidence>
<name>A0A6J4L1V8_9CHLR</name>
<feature type="transmembrane region" description="Helical" evidence="1">
    <location>
        <begin position="535"/>
        <end position="558"/>
    </location>
</feature>
<keyword evidence="1" id="KW-1133">Transmembrane helix</keyword>
<dbReference type="EMBL" id="CADCTR010001933">
    <property type="protein sequence ID" value="CAA9320900.1"/>
    <property type="molecule type" value="Genomic_DNA"/>
</dbReference>
<organism evidence="2">
    <name type="scientific">uncultured Chloroflexia bacterium</name>
    <dbReference type="NCBI Taxonomy" id="1672391"/>
    <lineage>
        <taxon>Bacteria</taxon>
        <taxon>Bacillati</taxon>
        <taxon>Chloroflexota</taxon>
        <taxon>Chloroflexia</taxon>
        <taxon>environmental samples</taxon>
    </lineage>
</organism>
<feature type="transmembrane region" description="Helical" evidence="1">
    <location>
        <begin position="20"/>
        <end position="39"/>
    </location>
</feature>
<sequence>MFGLLTLILRRSLRNGPLTLAVLVGLLVLVTLLVAAPLYTAALADVGLRATLADAPLDERSVRVALPADTLVQDEYVALQQRVEQATVDASWLKPQILTALRTKRLVLPEGESDRRVVLVEADAALGNVRTVEGRLPVAIDAPSPVEVVLGTDAAEQFGLSVGDTLDLLENRADAPLVQITVVGLVEPADTTATFWQSGLLDLEPVVSATRREAMFLLAPGVLWQRVVPQLPAERRSGEYRWRVVFDTTVVNGDNAERAESAIRGVLRVTERALPEAEVESDFSGIVSGYRQRLSIARAPILLLLSEIAGLALIYIAWTAAFQAEATASEQAVMAARGAGIRQLVSITGGQALLLAIGAAFAGIPLALLLLRATANVGPVAALARAQGLRLQATPDAGMYALGASVVGLLTLAIPAIPAAQRSIVALRQGAARPAGAPLWQRTYLDLFIALIAIIALVQLQVQGSVLQQLRGRFVVDPFLVVAPLLVLVAGALLFLRLYPLLLNLVRAGSEYMQGLPFALALMQLSRNRAASTRLVLLLSLAVALGLFAQTFGATVALNQEQRAGYNVGATARATLTNTQPLLPGALPEGVQSAWALRDNVKAAGGRGATGTLLALDPAQFEAVAFNPPERPVAPIGTVMASLGESPPPDGIALEGQPQEIALEVTLNDAPFTPAIVLTDVAGRYQRYRLTTDDPKGGPQTYSVPLELPANAYPIRFVALAFLPDATVRWNRIQGVLEVQKPPVTVQRGALTADGQVFEQWDYERNCGTFFDTSRKSDRRPA</sequence>
<feature type="non-terminal residue" evidence="2">
    <location>
        <position position="782"/>
    </location>
</feature>
<feature type="transmembrane region" description="Helical" evidence="1">
    <location>
        <begin position="352"/>
        <end position="371"/>
    </location>
</feature>
<feature type="transmembrane region" description="Helical" evidence="1">
    <location>
        <begin position="301"/>
        <end position="321"/>
    </location>
</feature>
<accession>A0A6J4L1V8</accession>
<keyword evidence="1" id="KW-0472">Membrane</keyword>